<dbReference type="AlphaFoldDB" id="A0A7R9KY28"/>
<dbReference type="GO" id="GO:0006936">
    <property type="term" value="P:muscle contraction"/>
    <property type="evidence" value="ECO:0007669"/>
    <property type="project" value="TreeGrafter"/>
</dbReference>
<keyword evidence="3" id="KW-0472">Membrane</keyword>
<dbReference type="Gene3D" id="1.20.5.350">
    <property type="match status" value="2"/>
</dbReference>
<feature type="transmembrane region" description="Helical" evidence="3">
    <location>
        <begin position="846"/>
        <end position="866"/>
    </location>
</feature>
<gene>
    <name evidence="4" type="ORF">OSB1V03_LOCUS11971</name>
</gene>
<reference evidence="4" key="1">
    <citation type="submission" date="2020-11" db="EMBL/GenBank/DDBJ databases">
        <authorList>
            <person name="Tran Van P."/>
        </authorList>
    </citation>
    <scope>NUCLEOTIDE SEQUENCE</scope>
</reference>
<dbReference type="InterPro" id="IPR038077">
    <property type="entry name" value="Troponin_sf"/>
</dbReference>
<evidence type="ECO:0000313" key="5">
    <source>
        <dbReference type="Proteomes" id="UP000759131"/>
    </source>
</evidence>
<sequence length="1036" mass="120328">MKRKQSLNRKMSDDARAKFEDKERKKAEIRQRLEAQMKSTKKKGFMTPERKKRLRQLLRRKAADEVKRQQELKEKERLKVIGERTGTPKAAADANEGQCEWAAVTTLMAICKEYYNRIYRLNEDKWDLELVTCIKEYEVRGEGSGVGSEINDLQSRVNDMRGKFIIPPLKKVSKYQTQLEKMRQWTYKLAKMDLKGGLKPVKKEIDLGGTDAAKKPDWVAGKHREEKSIKEKDEKERKRAELRQRLEAEMKSAKKKGFMTPERKKKLRVGNQEVMLLSLWQQLLRKKAAEELKREQELKSIERKRIIEERTGVPKNVKEICEQSELIAICEEYHKRIVFLDEKKFDLEVETVGKEYEINELSAKVNDVRGRFIIPPLNKISKTATQLEKMRQWTMKLAKLDMKGSLKPVKKDISKELGARETDVNYFHRNRKMQTISEIIFDSKPILLRKTPEKDVHFLIEYKAEEDVLSVTKTETFGQKRPKLERWTTIRELLFAEHEEDVDGEERNSNGDKDYEEIEVLDESEDRSEESDEKSEIVSFVCDYFHVFNVFKVLAIVLCVNGFVLQSILLFSEPEMRFSREEDSLNSLAVCFRTQITANSTLREVLSHSPQTRCEREDSDAICGAKRKSLFENRFLCLHFEFENEIQIFADFSSNILLQIHSNGETADESAAKLELSLDSGLELRFWTLIAEQLEENCEQRVESRNECFQHCLRELLFIDCQCIPESGLNVHLFPEFENLAFCSKSNCFSENSFQKCLKKCPKNCEQNIHFLSTISDFFEPKNQTFLRIRRQRLAFPANRVQKRSSAELTALFGGLSSIMCCYITARESRLAFIQNTLNFKRKLVFMSFALFFAIFLTFSSLHSSAAELIPRWPWKAEEYATLVPALCLRNASQEQIRVCDPDALYRPELMNAFNAELLARERPEEAALMACGERPLVVGVAFAEQTLREETTIECEFRKRLWITCSTDGASRLATVETTSCSSLRAKEKSFGNISRKFARNASRRLHELYSRLLLESSLGREDSSAGLAPFIYCL</sequence>
<dbReference type="GO" id="GO:0005861">
    <property type="term" value="C:troponin complex"/>
    <property type="evidence" value="ECO:0007669"/>
    <property type="project" value="InterPro"/>
</dbReference>
<organism evidence="4">
    <name type="scientific">Medioppia subpectinata</name>
    <dbReference type="NCBI Taxonomy" id="1979941"/>
    <lineage>
        <taxon>Eukaryota</taxon>
        <taxon>Metazoa</taxon>
        <taxon>Ecdysozoa</taxon>
        <taxon>Arthropoda</taxon>
        <taxon>Chelicerata</taxon>
        <taxon>Arachnida</taxon>
        <taxon>Acari</taxon>
        <taxon>Acariformes</taxon>
        <taxon>Sarcoptiformes</taxon>
        <taxon>Oribatida</taxon>
        <taxon>Brachypylina</taxon>
        <taxon>Oppioidea</taxon>
        <taxon>Oppiidae</taxon>
        <taxon>Medioppia</taxon>
    </lineage>
</organism>
<proteinExistence type="inferred from homology"/>
<protein>
    <submittedName>
        <fullName evidence="4">Uncharacterized protein</fullName>
    </submittedName>
</protein>
<dbReference type="PANTHER" id="PTHR13738">
    <property type="entry name" value="TROPONIN I"/>
    <property type="match status" value="1"/>
</dbReference>
<keyword evidence="3" id="KW-1133">Transmembrane helix</keyword>
<dbReference type="InterPro" id="IPR001978">
    <property type="entry name" value="Troponin"/>
</dbReference>
<evidence type="ECO:0000256" key="1">
    <source>
        <dbReference type="ARBA" id="ARBA00009930"/>
    </source>
</evidence>
<dbReference type="PANTHER" id="PTHR13738:SF1">
    <property type="entry name" value="TROPONIN I"/>
    <property type="match status" value="1"/>
</dbReference>
<dbReference type="EMBL" id="OC864222">
    <property type="protein sequence ID" value="CAD7631562.1"/>
    <property type="molecule type" value="Genomic_DNA"/>
</dbReference>
<feature type="non-terminal residue" evidence="4">
    <location>
        <position position="1036"/>
    </location>
</feature>
<evidence type="ECO:0000256" key="2">
    <source>
        <dbReference type="SAM" id="MobiDB-lite"/>
    </source>
</evidence>
<comment type="similarity">
    <text evidence="1">Belongs to the troponin I family.</text>
</comment>
<dbReference type="InterPro" id="IPR050875">
    <property type="entry name" value="Troponin_I"/>
</dbReference>
<dbReference type="EMBL" id="CAJPIZ010009647">
    <property type="protein sequence ID" value="CAG2111992.1"/>
    <property type="molecule type" value="Genomic_DNA"/>
</dbReference>
<evidence type="ECO:0000256" key="3">
    <source>
        <dbReference type="SAM" id="Phobius"/>
    </source>
</evidence>
<dbReference type="Proteomes" id="UP000759131">
    <property type="component" value="Unassembled WGS sequence"/>
</dbReference>
<accession>A0A7R9KY28</accession>
<evidence type="ECO:0000313" key="4">
    <source>
        <dbReference type="EMBL" id="CAD7631562.1"/>
    </source>
</evidence>
<dbReference type="OrthoDB" id="371899at2759"/>
<feature type="region of interest" description="Disordered" evidence="2">
    <location>
        <begin position="500"/>
        <end position="530"/>
    </location>
</feature>
<feature type="region of interest" description="Disordered" evidence="2">
    <location>
        <begin position="1"/>
        <end position="29"/>
    </location>
</feature>
<keyword evidence="3" id="KW-0812">Transmembrane</keyword>
<name>A0A7R9KY28_9ACAR</name>
<feature type="compositionally biased region" description="Acidic residues" evidence="2">
    <location>
        <begin position="514"/>
        <end position="530"/>
    </location>
</feature>
<feature type="region of interest" description="Disordered" evidence="2">
    <location>
        <begin position="216"/>
        <end position="239"/>
    </location>
</feature>
<dbReference type="SUPFAM" id="SSF90250">
    <property type="entry name" value="Troponin coil-coiled subunits"/>
    <property type="match status" value="2"/>
</dbReference>
<feature type="compositionally biased region" description="Basic and acidic residues" evidence="2">
    <location>
        <begin position="10"/>
        <end position="29"/>
    </location>
</feature>
<keyword evidence="5" id="KW-1185">Reference proteome</keyword>
<feature type="transmembrane region" description="Helical" evidence="3">
    <location>
        <begin position="809"/>
        <end position="826"/>
    </location>
</feature>
<dbReference type="Pfam" id="PF00992">
    <property type="entry name" value="Troponin"/>
    <property type="match status" value="2"/>
</dbReference>